<proteinExistence type="predicted"/>
<organism evidence="2 3">
    <name type="scientific">Tolypocladium ophioglossoides (strain CBS 100239)</name>
    <name type="common">Snaketongue truffleclub</name>
    <name type="synonym">Elaphocordyceps ophioglossoides</name>
    <dbReference type="NCBI Taxonomy" id="1163406"/>
    <lineage>
        <taxon>Eukaryota</taxon>
        <taxon>Fungi</taxon>
        <taxon>Dikarya</taxon>
        <taxon>Ascomycota</taxon>
        <taxon>Pezizomycotina</taxon>
        <taxon>Sordariomycetes</taxon>
        <taxon>Hypocreomycetidae</taxon>
        <taxon>Hypocreales</taxon>
        <taxon>Ophiocordycipitaceae</taxon>
        <taxon>Tolypocladium</taxon>
    </lineage>
</organism>
<dbReference type="STRING" id="1163406.A0A0L0NFY4"/>
<feature type="domain" description="N-acetyltransferase" evidence="1">
    <location>
        <begin position="69"/>
        <end position="214"/>
    </location>
</feature>
<dbReference type="GO" id="GO:0016747">
    <property type="term" value="F:acyltransferase activity, transferring groups other than amino-acyl groups"/>
    <property type="evidence" value="ECO:0007669"/>
    <property type="project" value="InterPro"/>
</dbReference>
<dbReference type="Pfam" id="PF13673">
    <property type="entry name" value="Acetyltransf_10"/>
    <property type="match status" value="1"/>
</dbReference>
<dbReference type="EMBL" id="LFRF01000004">
    <property type="protein sequence ID" value="KND92958.1"/>
    <property type="molecule type" value="Genomic_DNA"/>
</dbReference>
<comment type="caution">
    <text evidence="2">The sequence shown here is derived from an EMBL/GenBank/DDBJ whole genome shotgun (WGS) entry which is preliminary data.</text>
</comment>
<gene>
    <name evidence="2" type="ORF">TOPH_02070</name>
</gene>
<sequence length="218" mass="23519">MSPLVRLRPALAEDIATMVVALNDACQDSPFHNRCFPPGDPASEQYLVGRIQKNLADPASHLVVAEEAGTGSTATSGAPPIAGWARWVRRPCPAPDAKPAPPPVLTEDMYPAGGDAALAARFFQANHDAMARATKDQPVWFLSIIIVPKGHQRRGVGSELMRFGVDKADREGWAAYVNGSPEGKALYERFGFRTVQRSDFGGGIVTDHMKREAKQSSP</sequence>
<dbReference type="CDD" id="cd04301">
    <property type="entry name" value="NAT_SF"/>
    <property type="match status" value="1"/>
</dbReference>
<dbReference type="AlphaFoldDB" id="A0A0L0NFY4"/>
<dbReference type="InterPro" id="IPR052523">
    <property type="entry name" value="Trichothecene_AcTrans"/>
</dbReference>
<dbReference type="SUPFAM" id="SSF55729">
    <property type="entry name" value="Acyl-CoA N-acyltransferases (Nat)"/>
    <property type="match status" value="1"/>
</dbReference>
<accession>A0A0L0NFY4</accession>
<dbReference type="PANTHER" id="PTHR42791">
    <property type="entry name" value="GNAT FAMILY ACETYLTRANSFERASE"/>
    <property type="match status" value="1"/>
</dbReference>
<reference evidence="2 3" key="1">
    <citation type="journal article" date="2015" name="BMC Genomics">
        <title>The genome of the truffle-parasite Tolypocladium ophioglossoides and the evolution of antifungal peptaibiotics.</title>
        <authorList>
            <person name="Quandt C.A."/>
            <person name="Bushley K.E."/>
            <person name="Spatafora J.W."/>
        </authorList>
    </citation>
    <scope>NUCLEOTIDE SEQUENCE [LARGE SCALE GENOMIC DNA]</scope>
    <source>
        <strain evidence="2 3">CBS 100239</strain>
    </source>
</reference>
<evidence type="ECO:0000313" key="2">
    <source>
        <dbReference type="EMBL" id="KND92958.1"/>
    </source>
</evidence>
<dbReference type="PANTHER" id="PTHR42791:SF1">
    <property type="entry name" value="N-ACETYLTRANSFERASE DOMAIN-CONTAINING PROTEIN"/>
    <property type="match status" value="1"/>
</dbReference>
<dbReference type="OrthoDB" id="410198at2759"/>
<dbReference type="Proteomes" id="UP000036947">
    <property type="component" value="Unassembled WGS sequence"/>
</dbReference>
<dbReference type="PROSITE" id="PS51186">
    <property type="entry name" value="GNAT"/>
    <property type="match status" value="1"/>
</dbReference>
<dbReference type="InterPro" id="IPR000182">
    <property type="entry name" value="GNAT_dom"/>
</dbReference>
<dbReference type="InterPro" id="IPR016181">
    <property type="entry name" value="Acyl_CoA_acyltransferase"/>
</dbReference>
<name>A0A0L0NFY4_TOLOC</name>
<evidence type="ECO:0000313" key="3">
    <source>
        <dbReference type="Proteomes" id="UP000036947"/>
    </source>
</evidence>
<evidence type="ECO:0000259" key="1">
    <source>
        <dbReference type="PROSITE" id="PS51186"/>
    </source>
</evidence>
<keyword evidence="3" id="KW-1185">Reference proteome</keyword>
<dbReference type="Gene3D" id="3.40.630.30">
    <property type="match status" value="1"/>
</dbReference>
<protein>
    <recommendedName>
        <fullName evidence="1">N-acetyltransferase domain-containing protein</fullName>
    </recommendedName>
</protein>